<dbReference type="InterPro" id="IPR003439">
    <property type="entry name" value="ABC_transporter-like_ATP-bd"/>
</dbReference>
<dbReference type="InterPro" id="IPR027417">
    <property type="entry name" value="P-loop_NTPase"/>
</dbReference>
<dbReference type="Pfam" id="PF00005">
    <property type="entry name" value="ABC_tran"/>
    <property type="match status" value="1"/>
</dbReference>
<evidence type="ECO:0000313" key="7">
    <source>
        <dbReference type="Proteomes" id="UP000250241"/>
    </source>
</evidence>
<dbReference type="SMART" id="SM00382">
    <property type="entry name" value="AAA"/>
    <property type="match status" value="1"/>
</dbReference>
<dbReference type="GO" id="GO:0005524">
    <property type="term" value="F:ATP binding"/>
    <property type="evidence" value="ECO:0007669"/>
    <property type="project" value="UniProtKB-KW"/>
</dbReference>
<dbReference type="KEGG" id="raj:RA11412_2453"/>
<keyword evidence="3" id="KW-0547">Nucleotide-binding</keyword>
<dbReference type="EMBL" id="AP017895">
    <property type="protein sequence ID" value="BAV88752.1"/>
    <property type="molecule type" value="Genomic_DNA"/>
</dbReference>
<dbReference type="RefSeq" id="WP_094757618.1">
    <property type="nucleotide sequence ID" value="NZ_CAURCD010000010.1"/>
</dbReference>
<dbReference type="GO" id="GO:0016887">
    <property type="term" value="F:ATP hydrolysis activity"/>
    <property type="evidence" value="ECO:0007669"/>
    <property type="project" value="InterPro"/>
</dbReference>
<evidence type="ECO:0000256" key="2">
    <source>
        <dbReference type="ARBA" id="ARBA00022448"/>
    </source>
</evidence>
<evidence type="ECO:0000256" key="1">
    <source>
        <dbReference type="ARBA" id="ARBA00004202"/>
    </source>
</evidence>
<evidence type="ECO:0000256" key="3">
    <source>
        <dbReference type="ARBA" id="ARBA00022741"/>
    </source>
</evidence>
<dbReference type="InterPro" id="IPR050763">
    <property type="entry name" value="ABC_transporter_ATP-binding"/>
</dbReference>
<reference evidence="6 7" key="1">
    <citation type="submission" date="2016-10" db="EMBL/GenBank/DDBJ databases">
        <title>Genome sequence of Rothia aeria strain JCM11412.</title>
        <authorList>
            <person name="Nambu T."/>
        </authorList>
    </citation>
    <scope>NUCLEOTIDE SEQUENCE [LARGE SCALE GENOMIC DNA]</scope>
    <source>
        <strain evidence="6 7">JCM 11412</strain>
    </source>
</reference>
<keyword evidence="2" id="KW-0813">Transport</keyword>
<dbReference type="GeneID" id="93862525"/>
<evidence type="ECO:0000256" key="5">
    <source>
        <dbReference type="ARBA" id="ARBA00023251"/>
    </source>
</evidence>
<dbReference type="InterPro" id="IPR003593">
    <property type="entry name" value="AAA+_ATPase"/>
</dbReference>
<dbReference type="AlphaFoldDB" id="A0A2Z5R2C6"/>
<dbReference type="PROSITE" id="PS50893">
    <property type="entry name" value="ABC_TRANSPORTER_2"/>
    <property type="match status" value="1"/>
</dbReference>
<dbReference type="Gene3D" id="3.40.50.300">
    <property type="entry name" value="P-loop containing nucleotide triphosphate hydrolases"/>
    <property type="match status" value="1"/>
</dbReference>
<keyword evidence="5" id="KW-0046">Antibiotic resistance</keyword>
<comment type="subcellular location">
    <subcellularLocation>
        <location evidence="1">Cell membrane</location>
        <topology evidence="1">Peripheral membrane protein</topology>
    </subcellularLocation>
</comment>
<gene>
    <name evidence="6" type="ORF">RA11412_2453</name>
</gene>
<evidence type="ECO:0000256" key="4">
    <source>
        <dbReference type="ARBA" id="ARBA00022840"/>
    </source>
</evidence>
<keyword evidence="4 6" id="KW-0067">ATP-binding</keyword>
<dbReference type="PROSITE" id="PS00211">
    <property type="entry name" value="ABC_TRANSPORTER_1"/>
    <property type="match status" value="1"/>
</dbReference>
<sequence length="304" mass="33232">MNTSHVIEAQGLTQIFRTRSGNVTAVDNLDLTIDKGEIVALLGPNGAGKTTLIDMLLGLSTPTRGVLTIDGASPKAAIQSGNIGAVLQTGGLLKDLTVQQTLDMLASLYPTRLDMNQVLADADLTELAHRKVGKCSGGQQQRIRFAIATMHDPNILILDEPTTGMDVTARRTFWERMDKLAETGKTIIFATHYLEEAQNFAQRIVLMDNGKIIADGTSEEIRDLTGGRHVSFLADKPITFSEYPMLSVETSEENGAYRHRTTVANADEFARVLLTKYTVRDLEIVKPSLDESFVQLTDRAAQEA</sequence>
<dbReference type="PANTHER" id="PTHR42711">
    <property type="entry name" value="ABC TRANSPORTER ATP-BINDING PROTEIN"/>
    <property type="match status" value="1"/>
</dbReference>
<dbReference type="GO" id="GO:0046677">
    <property type="term" value="P:response to antibiotic"/>
    <property type="evidence" value="ECO:0007669"/>
    <property type="project" value="UniProtKB-KW"/>
</dbReference>
<name>A0A2Z5R2C6_9MICC</name>
<dbReference type="PANTHER" id="PTHR42711:SF17">
    <property type="entry name" value="ABC TRANSPORTER ATP-BINDING PROTEIN"/>
    <property type="match status" value="1"/>
</dbReference>
<proteinExistence type="predicted"/>
<evidence type="ECO:0000313" key="6">
    <source>
        <dbReference type="EMBL" id="BAV88752.1"/>
    </source>
</evidence>
<accession>A0A2Z5R2C6</accession>
<dbReference type="Proteomes" id="UP000250241">
    <property type="component" value="Chromosome"/>
</dbReference>
<dbReference type="GO" id="GO:0005886">
    <property type="term" value="C:plasma membrane"/>
    <property type="evidence" value="ECO:0007669"/>
    <property type="project" value="UniProtKB-SubCell"/>
</dbReference>
<keyword evidence="7" id="KW-1185">Reference proteome</keyword>
<organism evidence="6 7">
    <name type="scientific">Rothia aeria</name>
    <dbReference type="NCBI Taxonomy" id="172042"/>
    <lineage>
        <taxon>Bacteria</taxon>
        <taxon>Bacillati</taxon>
        <taxon>Actinomycetota</taxon>
        <taxon>Actinomycetes</taxon>
        <taxon>Micrococcales</taxon>
        <taxon>Micrococcaceae</taxon>
        <taxon>Rothia</taxon>
    </lineage>
</organism>
<dbReference type="SUPFAM" id="SSF52540">
    <property type="entry name" value="P-loop containing nucleoside triphosphate hydrolases"/>
    <property type="match status" value="1"/>
</dbReference>
<dbReference type="CDD" id="cd03230">
    <property type="entry name" value="ABC_DR_subfamily_A"/>
    <property type="match status" value="1"/>
</dbReference>
<dbReference type="InterPro" id="IPR017871">
    <property type="entry name" value="ABC_transporter-like_CS"/>
</dbReference>
<protein>
    <submittedName>
        <fullName evidence="6">Methionine ABC transporter ATP-binding protein</fullName>
    </submittedName>
</protein>